<dbReference type="FunFam" id="2.70.210.12:FF:000001">
    <property type="entry name" value="GTPase Obg"/>
    <property type="match status" value="1"/>
</dbReference>
<dbReference type="PANTHER" id="PTHR11702:SF31">
    <property type="entry name" value="MITOCHONDRIAL RIBOSOME-ASSOCIATED GTPASE 2"/>
    <property type="match status" value="1"/>
</dbReference>
<evidence type="ECO:0000313" key="6">
    <source>
        <dbReference type="EMBL" id="SVB90331.1"/>
    </source>
</evidence>
<feature type="non-terminal residue" evidence="6">
    <location>
        <position position="197"/>
    </location>
</feature>
<organism evidence="6">
    <name type="scientific">marine metagenome</name>
    <dbReference type="NCBI Taxonomy" id="408172"/>
    <lineage>
        <taxon>unclassified sequences</taxon>
        <taxon>metagenomes</taxon>
        <taxon>ecological metagenomes</taxon>
    </lineage>
</organism>
<dbReference type="InterPro" id="IPR045086">
    <property type="entry name" value="OBG_GTPase"/>
</dbReference>
<dbReference type="InterPro" id="IPR006073">
    <property type="entry name" value="GTP-bd"/>
</dbReference>
<dbReference type="Pfam" id="PF01018">
    <property type="entry name" value="GTP1_OBG"/>
    <property type="match status" value="1"/>
</dbReference>
<reference evidence="6" key="1">
    <citation type="submission" date="2018-05" db="EMBL/GenBank/DDBJ databases">
        <authorList>
            <person name="Lanie J.A."/>
            <person name="Ng W.-L."/>
            <person name="Kazmierczak K.M."/>
            <person name="Andrzejewski T.M."/>
            <person name="Davidsen T.M."/>
            <person name="Wayne K.J."/>
            <person name="Tettelin H."/>
            <person name="Glass J.I."/>
            <person name="Rusch D."/>
            <person name="Podicherti R."/>
            <person name="Tsui H.-C.T."/>
            <person name="Winkler M.E."/>
        </authorList>
    </citation>
    <scope>NUCLEOTIDE SEQUENCE</scope>
</reference>
<keyword evidence="2" id="KW-0547">Nucleotide-binding</keyword>
<feature type="domain" description="OBG-type G" evidence="4">
    <location>
        <begin position="158"/>
        <end position="197"/>
    </location>
</feature>
<feature type="domain" description="Obg" evidence="5">
    <location>
        <begin position="1"/>
        <end position="157"/>
    </location>
</feature>
<dbReference type="InterPro" id="IPR014100">
    <property type="entry name" value="GTP-bd_Obg/CgtA"/>
</dbReference>
<dbReference type="InterPro" id="IPR027417">
    <property type="entry name" value="P-loop_NTPase"/>
</dbReference>
<dbReference type="AlphaFoldDB" id="A0A382HV23"/>
<dbReference type="GO" id="GO:0000287">
    <property type="term" value="F:magnesium ion binding"/>
    <property type="evidence" value="ECO:0007669"/>
    <property type="project" value="InterPro"/>
</dbReference>
<name>A0A382HV23_9ZZZZ</name>
<dbReference type="SUPFAM" id="SSF52540">
    <property type="entry name" value="P-loop containing nucleoside triphosphate hydrolases"/>
    <property type="match status" value="1"/>
</dbReference>
<comment type="similarity">
    <text evidence="1">Belongs to the TRAFAC class OBG-HflX-like GTPase superfamily. OBG GTPase family.</text>
</comment>
<keyword evidence="3" id="KW-0342">GTP-binding</keyword>
<dbReference type="PRINTS" id="PR00326">
    <property type="entry name" value="GTP1OBG"/>
</dbReference>
<dbReference type="NCBIfam" id="TIGR02729">
    <property type="entry name" value="Obg_CgtA"/>
    <property type="match status" value="1"/>
</dbReference>
<sequence length="197" mass="20699">MFIDEVNLTLSSGAGGDGCMSFRREKYVPRGGPDGGDGGDGGNVVLYTDEKLSTLVDLRYRPKIAAERGGHGKGKKLTGARGDDAVIRVPPGTLVKDADGQVVADLLTPGQQMILLKGGRGGRGNARFATAQDQAPRRADRGRPGRDIVVHLELKLLADIGLVGFPNAGKSTLLSRVSAAHPKIADYPFTTLEPNLG</sequence>
<dbReference type="Gene3D" id="3.40.50.300">
    <property type="entry name" value="P-loop containing nucleotide triphosphate hydrolases"/>
    <property type="match status" value="1"/>
</dbReference>
<dbReference type="GO" id="GO:0005525">
    <property type="term" value="F:GTP binding"/>
    <property type="evidence" value="ECO:0007669"/>
    <property type="project" value="UniProtKB-KW"/>
</dbReference>
<dbReference type="InterPro" id="IPR006169">
    <property type="entry name" value="GTP1_OBG_dom"/>
</dbReference>
<evidence type="ECO:0000256" key="1">
    <source>
        <dbReference type="ARBA" id="ARBA00007699"/>
    </source>
</evidence>
<dbReference type="PANTHER" id="PTHR11702">
    <property type="entry name" value="DEVELOPMENTALLY REGULATED GTP-BINDING PROTEIN-RELATED"/>
    <property type="match status" value="1"/>
</dbReference>
<evidence type="ECO:0000259" key="4">
    <source>
        <dbReference type="PROSITE" id="PS51710"/>
    </source>
</evidence>
<dbReference type="InterPro" id="IPR036726">
    <property type="entry name" value="GTP1_OBG_dom_sf"/>
</dbReference>
<dbReference type="EMBL" id="UINC01063081">
    <property type="protein sequence ID" value="SVB90331.1"/>
    <property type="molecule type" value="Genomic_DNA"/>
</dbReference>
<dbReference type="Pfam" id="PF01926">
    <property type="entry name" value="MMR_HSR1"/>
    <property type="match status" value="1"/>
</dbReference>
<dbReference type="Gene3D" id="2.70.210.12">
    <property type="entry name" value="GTP1/OBG domain"/>
    <property type="match status" value="1"/>
</dbReference>
<dbReference type="InterPro" id="IPR031167">
    <property type="entry name" value="G_OBG"/>
</dbReference>
<dbReference type="PROSITE" id="PS51710">
    <property type="entry name" value="G_OBG"/>
    <property type="match status" value="1"/>
</dbReference>
<evidence type="ECO:0000259" key="5">
    <source>
        <dbReference type="PROSITE" id="PS51883"/>
    </source>
</evidence>
<evidence type="ECO:0008006" key="7">
    <source>
        <dbReference type="Google" id="ProtNLM"/>
    </source>
</evidence>
<gene>
    <name evidence="6" type="ORF">METZ01_LOCUS243185</name>
</gene>
<dbReference type="GO" id="GO:0003924">
    <property type="term" value="F:GTPase activity"/>
    <property type="evidence" value="ECO:0007669"/>
    <property type="project" value="InterPro"/>
</dbReference>
<proteinExistence type="inferred from homology"/>
<dbReference type="PROSITE" id="PS51883">
    <property type="entry name" value="OBG"/>
    <property type="match status" value="1"/>
</dbReference>
<dbReference type="SUPFAM" id="SSF82051">
    <property type="entry name" value="Obg GTP-binding protein N-terminal domain"/>
    <property type="match status" value="1"/>
</dbReference>
<evidence type="ECO:0000256" key="3">
    <source>
        <dbReference type="ARBA" id="ARBA00023134"/>
    </source>
</evidence>
<protein>
    <recommendedName>
        <fullName evidence="7">Obg domain-containing protein</fullName>
    </recommendedName>
</protein>
<evidence type="ECO:0000256" key="2">
    <source>
        <dbReference type="ARBA" id="ARBA00022741"/>
    </source>
</evidence>
<accession>A0A382HV23</accession>